<evidence type="ECO:0000256" key="3">
    <source>
        <dbReference type="ARBA" id="ARBA00022448"/>
    </source>
</evidence>
<dbReference type="AlphaFoldDB" id="A0A8H3C7W3"/>
<feature type="compositionally biased region" description="Polar residues" evidence="8">
    <location>
        <begin position="23"/>
        <end position="35"/>
    </location>
</feature>
<proteinExistence type="inferred from homology"/>
<evidence type="ECO:0000313" key="11">
    <source>
        <dbReference type="Proteomes" id="UP000663840"/>
    </source>
</evidence>
<feature type="compositionally biased region" description="Polar residues" evidence="8">
    <location>
        <begin position="58"/>
        <end position="67"/>
    </location>
</feature>
<gene>
    <name evidence="10" type="ORF">RDB_LOCUS123591</name>
</gene>
<organism evidence="10 11">
    <name type="scientific">Rhizoctonia solani</name>
    <dbReference type="NCBI Taxonomy" id="456999"/>
    <lineage>
        <taxon>Eukaryota</taxon>
        <taxon>Fungi</taxon>
        <taxon>Dikarya</taxon>
        <taxon>Basidiomycota</taxon>
        <taxon>Agaricomycotina</taxon>
        <taxon>Agaricomycetes</taxon>
        <taxon>Cantharellales</taxon>
        <taxon>Ceratobasidiaceae</taxon>
        <taxon>Rhizoctonia</taxon>
    </lineage>
</organism>
<dbReference type="InterPro" id="IPR045861">
    <property type="entry name" value="CorA_cytoplasmic_dom"/>
</dbReference>
<dbReference type="GO" id="GO:0015095">
    <property type="term" value="F:magnesium ion transmembrane transporter activity"/>
    <property type="evidence" value="ECO:0007669"/>
    <property type="project" value="TreeGrafter"/>
</dbReference>
<dbReference type="GO" id="GO:0005886">
    <property type="term" value="C:plasma membrane"/>
    <property type="evidence" value="ECO:0007669"/>
    <property type="project" value="UniProtKB-SubCell"/>
</dbReference>
<evidence type="ECO:0000256" key="8">
    <source>
        <dbReference type="SAM" id="MobiDB-lite"/>
    </source>
</evidence>
<evidence type="ECO:0000256" key="7">
    <source>
        <dbReference type="ARBA" id="ARBA00023136"/>
    </source>
</evidence>
<dbReference type="InterPro" id="IPR002523">
    <property type="entry name" value="MgTranspt_CorA/ZnTranspt_ZntB"/>
</dbReference>
<comment type="similarity">
    <text evidence="2">Belongs to the CorA metal ion transporter (MIT) (TC 1.A.35) family.</text>
</comment>
<dbReference type="GO" id="GO:0000287">
    <property type="term" value="F:magnesium ion binding"/>
    <property type="evidence" value="ECO:0007669"/>
    <property type="project" value="TreeGrafter"/>
</dbReference>
<keyword evidence="3" id="KW-0813">Transport</keyword>
<feature type="region of interest" description="Disordered" evidence="8">
    <location>
        <begin position="227"/>
        <end position="283"/>
    </location>
</feature>
<reference evidence="10" key="1">
    <citation type="submission" date="2021-01" db="EMBL/GenBank/DDBJ databases">
        <authorList>
            <person name="Kaushik A."/>
        </authorList>
    </citation>
    <scope>NUCLEOTIDE SEQUENCE</scope>
    <source>
        <strain evidence="10">AG1-1A</strain>
    </source>
</reference>
<evidence type="ECO:0000256" key="5">
    <source>
        <dbReference type="ARBA" id="ARBA00022692"/>
    </source>
</evidence>
<evidence type="ECO:0000256" key="9">
    <source>
        <dbReference type="SAM" id="Phobius"/>
    </source>
</evidence>
<feature type="transmembrane region" description="Helical" evidence="9">
    <location>
        <begin position="543"/>
        <end position="565"/>
    </location>
</feature>
<dbReference type="PANTHER" id="PTHR46494">
    <property type="entry name" value="CORA FAMILY METAL ION TRANSPORTER (EUROFUNG)"/>
    <property type="match status" value="1"/>
</dbReference>
<evidence type="ECO:0000256" key="6">
    <source>
        <dbReference type="ARBA" id="ARBA00022989"/>
    </source>
</evidence>
<dbReference type="SUPFAM" id="SSF144083">
    <property type="entry name" value="Magnesium transport protein CorA, transmembrane region"/>
    <property type="match status" value="1"/>
</dbReference>
<name>A0A8H3C7W3_9AGAM</name>
<dbReference type="Gene3D" id="3.30.460.20">
    <property type="entry name" value="CorA soluble domain-like"/>
    <property type="match status" value="1"/>
</dbReference>
<dbReference type="Proteomes" id="UP000663840">
    <property type="component" value="Unassembled WGS sequence"/>
</dbReference>
<evidence type="ECO:0000256" key="4">
    <source>
        <dbReference type="ARBA" id="ARBA00022475"/>
    </source>
</evidence>
<feature type="compositionally biased region" description="Acidic residues" evidence="8">
    <location>
        <begin position="7"/>
        <end position="19"/>
    </location>
</feature>
<evidence type="ECO:0000256" key="1">
    <source>
        <dbReference type="ARBA" id="ARBA00004651"/>
    </source>
</evidence>
<evidence type="ECO:0000256" key="2">
    <source>
        <dbReference type="ARBA" id="ARBA00009765"/>
    </source>
</evidence>
<accession>A0A8H3C7W3</accession>
<keyword evidence="7 9" id="KW-0472">Membrane</keyword>
<keyword evidence="4" id="KW-1003">Cell membrane</keyword>
<dbReference type="PANTHER" id="PTHR46494:SF1">
    <property type="entry name" value="CORA FAMILY METAL ION TRANSPORTER (EUROFUNG)"/>
    <property type="match status" value="1"/>
</dbReference>
<comment type="subcellular location">
    <subcellularLocation>
        <location evidence="1">Cell membrane</location>
        <topology evidence="1">Multi-pass membrane protein</topology>
    </subcellularLocation>
</comment>
<dbReference type="InterPro" id="IPR045863">
    <property type="entry name" value="CorA_TM1_TM2"/>
</dbReference>
<comment type="caution">
    <text evidence="10">The sequence shown here is derived from an EMBL/GenBank/DDBJ whole genome shotgun (WGS) entry which is preliminary data.</text>
</comment>
<dbReference type="GO" id="GO:0050897">
    <property type="term" value="F:cobalt ion binding"/>
    <property type="evidence" value="ECO:0007669"/>
    <property type="project" value="TreeGrafter"/>
</dbReference>
<dbReference type="Gene3D" id="1.20.58.340">
    <property type="entry name" value="Magnesium transport protein CorA, transmembrane region"/>
    <property type="match status" value="2"/>
</dbReference>
<feature type="region of interest" description="Disordered" evidence="8">
    <location>
        <begin position="1"/>
        <end position="73"/>
    </location>
</feature>
<dbReference type="SUPFAM" id="SSF143865">
    <property type="entry name" value="CorA soluble domain-like"/>
    <property type="match status" value="1"/>
</dbReference>
<dbReference type="EMBL" id="CAJMWR010003942">
    <property type="protein sequence ID" value="CAE6475561.1"/>
    <property type="molecule type" value="Genomic_DNA"/>
</dbReference>
<dbReference type="GO" id="GO:0015087">
    <property type="term" value="F:cobalt ion transmembrane transporter activity"/>
    <property type="evidence" value="ECO:0007669"/>
    <property type="project" value="TreeGrafter"/>
</dbReference>
<keyword evidence="5 9" id="KW-0812">Transmembrane</keyword>
<protein>
    <recommendedName>
        <fullName evidence="12">Magnesium transport protein CorA</fullName>
    </recommendedName>
</protein>
<keyword evidence="6 9" id="KW-1133">Transmembrane helix</keyword>
<evidence type="ECO:0000313" key="10">
    <source>
        <dbReference type="EMBL" id="CAE6475561.1"/>
    </source>
</evidence>
<feature type="transmembrane region" description="Helical" evidence="9">
    <location>
        <begin position="510"/>
        <end position="531"/>
    </location>
</feature>
<dbReference type="Pfam" id="PF01544">
    <property type="entry name" value="CorA"/>
    <property type="match status" value="1"/>
</dbReference>
<sequence length="589" mass="66967">MPKSNSDADENDSLTSDEEGPTRSMTTPHTHANGSTPRSPTETHTTRRTGRRRPTLAPSVQQPSRINPNDKPIDKFRTAVRLVTKMHRTQVALKDLGFGMGGQDHQGSSLPEMYGHLNSACKVHVWDYGPTKVNPRLFENKYEFIHWLEVGEGGGKRPLWSKVRWINVSGLSWDVLEALHHRYDLHPLSLDTVINGRQNARSKADYFPQHLFIHILSHTLTPDNAAKKTAPVTQEPDPMDSPRQSKTYDPESAIGSVSYSRPPPTRATTLATTDEPYDDKPGLATRGLETEAEALASRKKEMNMKAIDALKHGTGRVEVDVRSVFMFLLRDGTLITIQRESGWEFGVPIYERLRLRDTLLRSSGDASLLLQSLIDLIVDEAVKITDKYHRRILKMERDILLKPKMNTVRDLHIASGDLTLHKRTMGPISQLVYGLRRYDSDRTKAVTVHNEDSPPPGFLSHQSKVYLADVHDHIEYIISSLDMFSSIAENLINYTFNLVSYETNQVMRGLTVATVIFFPLTFLTGYFGMNFETMDSVKKNSEIMFWEIAFPVMFVVVCAFLYPDVRRFMHFLKKRAATKQFDAKKLQQR</sequence>
<evidence type="ECO:0008006" key="12">
    <source>
        <dbReference type="Google" id="ProtNLM"/>
    </source>
</evidence>